<dbReference type="RefSeq" id="WP_083051105.1">
    <property type="nucleotide sequence ID" value="NZ_MWQY01000012.1"/>
</dbReference>
<dbReference type="GO" id="GO:0006355">
    <property type="term" value="P:regulation of DNA-templated transcription"/>
    <property type="evidence" value="ECO:0007669"/>
    <property type="project" value="InterPro"/>
</dbReference>
<dbReference type="Proteomes" id="UP000192343">
    <property type="component" value="Unassembled WGS sequence"/>
</dbReference>
<protein>
    <recommendedName>
        <fullName evidence="1">Antitoxin FitA-like ribbon-helix-helix domain-containing protein</fullName>
    </recommendedName>
</protein>
<feature type="domain" description="Antitoxin FitA-like ribbon-helix-helix" evidence="1">
    <location>
        <begin position="4"/>
        <end position="40"/>
    </location>
</feature>
<reference evidence="2 3" key="1">
    <citation type="submission" date="2017-03" db="EMBL/GenBank/DDBJ databases">
        <title>Draft Genome sequence of Marispirochaeta sp. strain JC444.</title>
        <authorList>
            <person name="Shivani Y."/>
            <person name="Subhash Y."/>
            <person name="Sasikala C."/>
            <person name="Ramana C."/>
        </authorList>
    </citation>
    <scope>NUCLEOTIDE SEQUENCE [LARGE SCALE GENOMIC DNA]</scope>
    <source>
        <strain evidence="2 3">JC444</strain>
    </source>
</reference>
<dbReference type="Pfam" id="PF22513">
    <property type="entry name" value="FitA-like_RHH"/>
    <property type="match status" value="1"/>
</dbReference>
<comment type="caution">
    <text evidence="2">The sequence shown here is derived from an EMBL/GenBank/DDBJ whole genome shotgun (WGS) entry which is preliminary data.</text>
</comment>
<gene>
    <name evidence="2" type="ORF">B4O97_11970</name>
</gene>
<sequence length="81" mass="9460">MPLLQVRDIPEDLYEKLSRVAEQDNRSIAQETIVLLKQALAYKESRISRRKRILHEISSNKVENADTFPDPADLLREDRGR</sequence>
<dbReference type="EMBL" id="MWQY01000012">
    <property type="protein sequence ID" value="ORC34657.1"/>
    <property type="molecule type" value="Genomic_DNA"/>
</dbReference>
<dbReference type="SUPFAM" id="SSF47598">
    <property type="entry name" value="Ribbon-helix-helix"/>
    <property type="match status" value="1"/>
</dbReference>
<dbReference type="InterPro" id="IPR053853">
    <property type="entry name" value="FitA-like_RHH"/>
</dbReference>
<dbReference type="OrthoDB" id="361773at2"/>
<evidence type="ECO:0000313" key="2">
    <source>
        <dbReference type="EMBL" id="ORC34657.1"/>
    </source>
</evidence>
<dbReference type="STRING" id="1963862.B4O97_11970"/>
<evidence type="ECO:0000259" key="1">
    <source>
        <dbReference type="Pfam" id="PF22513"/>
    </source>
</evidence>
<dbReference type="Gene3D" id="1.10.1220.10">
    <property type="entry name" value="Met repressor-like"/>
    <property type="match status" value="1"/>
</dbReference>
<dbReference type="InterPro" id="IPR010985">
    <property type="entry name" value="Ribbon_hlx_hlx"/>
</dbReference>
<keyword evidence="3" id="KW-1185">Reference proteome</keyword>
<organism evidence="2 3">
    <name type="scientific">Marispirochaeta aestuarii</name>
    <dbReference type="NCBI Taxonomy" id="1963862"/>
    <lineage>
        <taxon>Bacteria</taxon>
        <taxon>Pseudomonadati</taxon>
        <taxon>Spirochaetota</taxon>
        <taxon>Spirochaetia</taxon>
        <taxon>Spirochaetales</taxon>
        <taxon>Spirochaetaceae</taxon>
        <taxon>Marispirochaeta</taxon>
    </lineage>
</organism>
<accession>A0A1Y1RWQ7</accession>
<name>A0A1Y1RWQ7_9SPIO</name>
<evidence type="ECO:0000313" key="3">
    <source>
        <dbReference type="Proteomes" id="UP000192343"/>
    </source>
</evidence>
<dbReference type="InterPro" id="IPR013321">
    <property type="entry name" value="Arc_rbn_hlx_hlx"/>
</dbReference>
<dbReference type="AlphaFoldDB" id="A0A1Y1RWQ7"/>
<proteinExistence type="predicted"/>